<gene>
    <name evidence="1" type="ORF">DB32_005370</name>
</gene>
<sequence>MALVVGCGESRTTDADAAIVIDLDGAMLDAGQDAGPPSNIGAACSDESTATDCTGGADTCIADPDYFPDGYCTLECGSDEDCGEGGICSDFFGPSFCVDACDAAGTDQCRDGQGCTLDHPMLPLPFCLGGGCEEDRECPEGLRCDPDGGDLGEGNCYDPTASIGEPCEDESACPMSALCLSEALGGWPSGACIATGCDPAASGSCGADAHCLPSAGGGGGLCVDACATAEDCRAGYTCRGTSTYPDRLTCQPACSDADCTAGRVCNEVLGTCDDPFPAGQLGAQCSRFGGGMPCTGGTCYSEGQTGYPGAYCAFEGCNVGDDTTCPDDGVCIAATEAGEPNVCFKRCAVSTDCRDGYTCRDVDGEGEGTVGACTPQCTATMQCANRDRGFTCDVASGLCVRAEG</sequence>
<organism evidence="1 2">
    <name type="scientific">Sandaracinus amylolyticus</name>
    <dbReference type="NCBI Taxonomy" id="927083"/>
    <lineage>
        <taxon>Bacteria</taxon>
        <taxon>Pseudomonadati</taxon>
        <taxon>Myxococcota</taxon>
        <taxon>Polyangia</taxon>
        <taxon>Polyangiales</taxon>
        <taxon>Sandaracinaceae</taxon>
        <taxon>Sandaracinus</taxon>
    </lineage>
</organism>
<reference evidence="1 2" key="1">
    <citation type="submission" date="2015-03" db="EMBL/GenBank/DDBJ databases">
        <title>Genome assembly of Sandaracinus amylolyticus DSM 53668.</title>
        <authorList>
            <person name="Sharma G."/>
            <person name="Subramanian S."/>
        </authorList>
    </citation>
    <scope>NUCLEOTIDE SEQUENCE [LARGE SCALE GENOMIC DNA]</scope>
    <source>
        <strain evidence="1 2">DSM 53668</strain>
    </source>
</reference>
<protein>
    <submittedName>
        <fullName evidence="1">Multiple EGF-like-domain protein 3</fullName>
    </submittedName>
</protein>
<dbReference type="EMBL" id="CP011125">
    <property type="protein sequence ID" value="AKF08221.1"/>
    <property type="molecule type" value="Genomic_DNA"/>
</dbReference>
<dbReference type="Proteomes" id="UP000034883">
    <property type="component" value="Chromosome"/>
</dbReference>
<dbReference type="KEGG" id="samy:DB32_005370"/>
<dbReference type="STRING" id="927083.DB32_005370"/>
<proteinExistence type="predicted"/>
<accession>A0A0F6W631</accession>
<name>A0A0F6W631_9BACT</name>
<dbReference type="AlphaFoldDB" id="A0A0F6W631"/>
<keyword evidence="2" id="KW-1185">Reference proteome</keyword>
<evidence type="ECO:0000313" key="2">
    <source>
        <dbReference type="Proteomes" id="UP000034883"/>
    </source>
</evidence>
<evidence type="ECO:0000313" key="1">
    <source>
        <dbReference type="EMBL" id="AKF08221.1"/>
    </source>
</evidence>